<dbReference type="Proteomes" id="UP000587002">
    <property type="component" value="Unassembled WGS sequence"/>
</dbReference>
<dbReference type="Pfam" id="PF19802">
    <property type="entry name" value="DUF6285"/>
    <property type="match status" value="1"/>
</dbReference>
<feature type="domain" description="DUF6285" evidence="3">
    <location>
        <begin position="366"/>
        <end position="447"/>
    </location>
</feature>
<gene>
    <name evidence="4" type="ORF">HNR68_002577</name>
</gene>
<evidence type="ECO:0000259" key="3">
    <source>
        <dbReference type="Pfam" id="PF19802"/>
    </source>
</evidence>
<organism evidence="4 5">
    <name type="scientific">Saccharopolyspora hordei</name>
    <dbReference type="NCBI Taxonomy" id="1838"/>
    <lineage>
        <taxon>Bacteria</taxon>
        <taxon>Bacillati</taxon>
        <taxon>Actinomycetota</taxon>
        <taxon>Actinomycetes</taxon>
        <taxon>Pseudonocardiales</taxon>
        <taxon>Pseudonocardiaceae</taxon>
        <taxon>Saccharopolyspora</taxon>
    </lineage>
</organism>
<proteinExistence type="predicted"/>
<keyword evidence="4" id="KW-0808">Transferase</keyword>
<dbReference type="InterPro" id="IPR046252">
    <property type="entry name" value="DUF6285"/>
</dbReference>
<evidence type="ECO:0000259" key="2">
    <source>
        <dbReference type="Pfam" id="PF01636"/>
    </source>
</evidence>
<dbReference type="Pfam" id="PF01636">
    <property type="entry name" value="APH"/>
    <property type="match status" value="1"/>
</dbReference>
<evidence type="ECO:0000313" key="4">
    <source>
        <dbReference type="EMBL" id="NYI83947.1"/>
    </source>
</evidence>
<comment type="caution">
    <text evidence="4">The sequence shown here is derived from an EMBL/GenBank/DDBJ whole genome shotgun (WGS) entry which is preliminary data.</text>
</comment>
<keyword evidence="4" id="KW-0418">Kinase</keyword>
<dbReference type="GO" id="GO:0016301">
    <property type="term" value="F:kinase activity"/>
    <property type="evidence" value="ECO:0007669"/>
    <property type="project" value="UniProtKB-KW"/>
</dbReference>
<dbReference type="RefSeq" id="WP_179720778.1">
    <property type="nucleotide sequence ID" value="NZ_BAABFH010000001.1"/>
</dbReference>
<reference evidence="4 5" key="1">
    <citation type="submission" date="2020-07" db="EMBL/GenBank/DDBJ databases">
        <title>Sequencing the genomes of 1000 actinobacteria strains.</title>
        <authorList>
            <person name="Klenk H.-P."/>
        </authorList>
    </citation>
    <scope>NUCLEOTIDE SEQUENCE [LARGE SCALE GENOMIC DNA]</scope>
    <source>
        <strain evidence="4 5">DSM 44065</strain>
    </source>
</reference>
<sequence>MTADLERALADRLGRLSGTEVVVSGLRKLTGGASRDTWEFEVTTPGGQPRRLVLRRDPPAEENPARMALEAAALREAARAGVPVPDVVDSSGEAPRTDIGGSYLIMGHVAGEAVPRRLFRDDRYRDARARMAYQMGRTLARIHTMAPERVPDLPRPEPLEDCFDKYVRQGRPVPTLDLAFRWLFDNRPRFAQRTVVHGDFRTGNLLVTPEGLAAVLDWELVHLGDPMEDLGWLCTPSWRFGSPEPAGGFGSREDLFRGYRDGGGREPDPATVRWWEVFGSLKWAVICRDQAARADSNPENRLELLAIGRRVAECEHDLLEAFDWPGSDVPDVEDDEPPEDLYGRPHLGELLGAVEDFVTEATRDADPVTRYRAKIAANVLSTAQREWRRGTSARTQHARALRDNGFTDEAELALAIRSGSVDVDKPEVAALIARGAAERLAVANPSYRTRLDGSAVQRNEPQRRARSTT</sequence>
<dbReference type="InterPro" id="IPR002575">
    <property type="entry name" value="Aminoglycoside_PTrfase"/>
</dbReference>
<dbReference type="Gene3D" id="3.30.200.20">
    <property type="entry name" value="Phosphorylase Kinase, domain 1"/>
    <property type="match status" value="1"/>
</dbReference>
<dbReference type="AlphaFoldDB" id="A0A853ARM1"/>
<keyword evidence="5" id="KW-1185">Reference proteome</keyword>
<evidence type="ECO:0000256" key="1">
    <source>
        <dbReference type="SAM" id="MobiDB-lite"/>
    </source>
</evidence>
<dbReference type="CDD" id="cd05154">
    <property type="entry name" value="ACAD10_11_N-like"/>
    <property type="match status" value="1"/>
</dbReference>
<protein>
    <submittedName>
        <fullName evidence="4">Aminoglycoside phosphotransferase (APT) family kinase protein</fullName>
    </submittedName>
</protein>
<evidence type="ECO:0000313" key="5">
    <source>
        <dbReference type="Proteomes" id="UP000587002"/>
    </source>
</evidence>
<dbReference type="InterPro" id="IPR011009">
    <property type="entry name" value="Kinase-like_dom_sf"/>
</dbReference>
<dbReference type="PANTHER" id="PTHR21310">
    <property type="entry name" value="AMINOGLYCOSIDE PHOSPHOTRANSFERASE-RELATED-RELATED"/>
    <property type="match status" value="1"/>
</dbReference>
<dbReference type="EMBL" id="JACCFJ010000001">
    <property type="protein sequence ID" value="NYI83947.1"/>
    <property type="molecule type" value="Genomic_DNA"/>
</dbReference>
<dbReference type="Gene3D" id="3.90.1200.10">
    <property type="match status" value="1"/>
</dbReference>
<name>A0A853ARM1_9PSEU</name>
<feature type="region of interest" description="Disordered" evidence="1">
    <location>
        <begin position="449"/>
        <end position="469"/>
    </location>
</feature>
<dbReference type="SUPFAM" id="SSF56112">
    <property type="entry name" value="Protein kinase-like (PK-like)"/>
    <property type="match status" value="1"/>
</dbReference>
<accession>A0A853ARM1</accession>
<dbReference type="PANTHER" id="PTHR21310:SF57">
    <property type="entry name" value="BLR2944 PROTEIN"/>
    <property type="match status" value="1"/>
</dbReference>
<dbReference type="InterPro" id="IPR051678">
    <property type="entry name" value="AGP_Transferase"/>
</dbReference>
<feature type="domain" description="Aminoglycoside phosphotransferase" evidence="2">
    <location>
        <begin position="26"/>
        <end position="249"/>
    </location>
</feature>
<dbReference type="InterPro" id="IPR041726">
    <property type="entry name" value="ACAD10_11_N"/>
</dbReference>